<keyword evidence="2" id="KW-1133">Transmembrane helix</keyword>
<comment type="caution">
    <text evidence="3">The sequence shown here is derived from an EMBL/GenBank/DDBJ whole genome shotgun (WGS) entry which is preliminary data.</text>
</comment>
<dbReference type="RefSeq" id="WP_213819945.1">
    <property type="nucleotide sequence ID" value="NZ_JAAMFI010000002.1"/>
</dbReference>
<gene>
    <name evidence="3" type="ORF">G6R27_04880</name>
</gene>
<evidence type="ECO:0000313" key="4">
    <source>
        <dbReference type="Proteomes" id="UP001519418"/>
    </source>
</evidence>
<protein>
    <submittedName>
        <fullName evidence="3">Uncharacterized protein</fullName>
    </submittedName>
</protein>
<proteinExistence type="predicted"/>
<sequence length="210" mass="23213">MTKKLVVTVFGTIILIVTVIVTISYINANNKHKSNNDSLKQMNQNKKTKDDVKNKSDDSKTASDYKKNIYSGSSNSSNYRKNGSDTSSSSSNYRENNTGQDNSQKGSEIGPQMPSGKDIPSNENETKYKNIVVPYTGNANDQQVFNGEDALKQLKVQEGLLGDQNLIYDVFADDRGFYLTRVRDQTIIKQGGDGSVGIYRVYPTGVVSLQ</sequence>
<keyword evidence="2" id="KW-0472">Membrane</keyword>
<name>A0ABS5QQ91_9LACO</name>
<evidence type="ECO:0000313" key="3">
    <source>
        <dbReference type="EMBL" id="MBS9335359.1"/>
    </source>
</evidence>
<reference evidence="3 4" key="1">
    <citation type="submission" date="2020-02" db="EMBL/GenBank/DDBJ databases">
        <title>Fructobacillus sp. isolated from paper mulberry of Taiwan.</title>
        <authorList>
            <person name="Lin S.-T."/>
        </authorList>
    </citation>
    <scope>NUCLEOTIDE SEQUENCE [LARGE SCALE GENOMIC DNA]</scope>
    <source>
        <strain evidence="3 4">M1-10</strain>
    </source>
</reference>
<organism evidence="3 4">
    <name type="scientific">Fructobacillus papyriferae</name>
    <dbReference type="NCBI Taxonomy" id="2713171"/>
    <lineage>
        <taxon>Bacteria</taxon>
        <taxon>Bacillati</taxon>
        <taxon>Bacillota</taxon>
        <taxon>Bacilli</taxon>
        <taxon>Lactobacillales</taxon>
        <taxon>Lactobacillaceae</taxon>
        <taxon>Fructobacillus</taxon>
    </lineage>
</organism>
<feature type="region of interest" description="Disordered" evidence="1">
    <location>
        <begin position="30"/>
        <end position="123"/>
    </location>
</feature>
<feature type="compositionally biased region" description="Polar residues" evidence="1">
    <location>
        <begin position="92"/>
        <end position="106"/>
    </location>
</feature>
<feature type="transmembrane region" description="Helical" evidence="2">
    <location>
        <begin position="6"/>
        <end position="26"/>
    </location>
</feature>
<keyword evidence="2" id="KW-0812">Transmembrane</keyword>
<keyword evidence="4" id="KW-1185">Reference proteome</keyword>
<evidence type="ECO:0000256" key="1">
    <source>
        <dbReference type="SAM" id="MobiDB-lite"/>
    </source>
</evidence>
<dbReference type="Proteomes" id="UP001519418">
    <property type="component" value="Unassembled WGS sequence"/>
</dbReference>
<evidence type="ECO:0000256" key="2">
    <source>
        <dbReference type="SAM" id="Phobius"/>
    </source>
</evidence>
<feature type="compositionally biased region" description="Low complexity" evidence="1">
    <location>
        <begin position="68"/>
        <end position="81"/>
    </location>
</feature>
<feature type="compositionally biased region" description="Basic and acidic residues" evidence="1">
    <location>
        <begin position="47"/>
        <end position="67"/>
    </location>
</feature>
<dbReference type="EMBL" id="JAAMFI010000002">
    <property type="protein sequence ID" value="MBS9335359.1"/>
    <property type="molecule type" value="Genomic_DNA"/>
</dbReference>
<accession>A0ABS5QQ91</accession>